<feature type="chain" id="PRO_5014945396" evidence="1">
    <location>
        <begin position="22"/>
        <end position="119"/>
    </location>
</feature>
<evidence type="ECO:0000256" key="1">
    <source>
        <dbReference type="SAM" id="SignalP"/>
    </source>
</evidence>
<dbReference type="EMBL" id="FMSV02000533">
    <property type="protein sequence ID" value="SEH07533.1"/>
    <property type="molecule type" value="Genomic_DNA"/>
</dbReference>
<accession>A0A1H6FD18</accession>
<gene>
    <name evidence="2" type="ORF">MBHS_03409</name>
</gene>
<evidence type="ECO:0000313" key="3">
    <source>
        <dbReference type="Proteomes" id="UP000236724"/>
    </source>
</evidence>
<dbReference type="AlphaFoldDB" id="A0A1H6FD18"/>
<evidence type="ECO:0000313" key="2">
    <source>
        <dbReference type="EMBL" id="SEH07533.1"/>
    </source>
</evidence>
<keyword evidence="3" id="KW-1185">Reference proteome</keyword>
<keyword evidence="1" id="KW-0732">Signal</keyword>
<protein>
    <submittedName>
        <fullName evidence="2">Uncharacterized protein</fullName>
    </submittedName>
</protein>
<dbReference type="Proteomes" id="UP000236724">
    <property type="component" value="Unassembled WGS sequence"/>
</dbReference>
<organism evidence="2 3">
    <name type="scientific">Candidatus Venteria ishoeyi</name>
    <dbReference type="NCBI Taxonomy" id="1899563"/>
    <lineage>
        <taxon>Bacteria</taxon>
        <taxon>Pseudomonadati</taxon>
        <taxon>Pseudomonadota</taxon>
        <taxon>Gammaproteobacteria</taxon>
        <taxon>Thiotrichales</taxon>
        <taxon>Thiotrichaceae</taxon>
        <taxon>Venteria</taxon>
    </lineage>
</organism>
<dbReference type="RefSeq" id="WP_103921176.1">
    <property type="nucleotide sequence ID" value="NZ_FMSV02000533.1"/>
</dbReference>
<sequence>MHYLVTMSFILSLFMNTTAQAVADFSGNWSTTWGKGSLISNMILQQSDSSVNGSYTYQGGNISGKVQGHVLMGTWYQQDNGARGTFSFTLSPDGQSFKGRWRNGASGPWLKDVWNGVKY</sequence>
<reference evidence="2 3" key="1">
    <citation type="submission" date="2016-10" db="EMBL/GenBank/DDBJ databases">
        <authorList>
            <person name="de Groot N.N."/>
        </authorList>
    </citation>
    <scope>NUCLEOTIDE SEQUENCE [LARGE SCALE GENOMIC DNA]</scope>
    <source>
        <strain evidence="2">MBHS1</strain>
    </source>
</reference>
<proteinExistence type="predicted"/>
<feature type="signal peptide" evidence="1">
    <location>
        <begin position="1"/>
        <end position="21"/>
    </location>
</feature>
<dbReference type="OrthoDB" id="5632826at2"/>
<name>A0A1H6FD18_9GAMM</name>